<feature type="compositionally biased region" description="Basic and acidic residues" evidence="1">
    <location>
        <begin position="655"/>
        <end position="673"/>
    </location>
</feature>
<feature type="compositionally biased region" description="Polar residues" evidence="1">
    <location>
        <begin position="505"/>
        <end position="517"/>
    </location>
</feature>
<feature type="compositionally biased region" description="Polar residues" evidence="1">
    <location>
        <begin position="152"/>
        <end position="165"/>
    </location>
</feature>
<keyword evidence="3" id="KW-1185">Reference proteome</keyword>
<proteinExistence type="predicted"/>
<feature type="compositionally biased region" description="Polar residues" evidence="1">
    <location>
        <begin position="768"/>
        <end position="784"/>
    </location>
</feature>
<evidence type="ECO:0000256" key="1">
    <source>
        <dbReference type="SAM" id="MobiDB-lite"/>
    </source>
</evidence>
<feature type="compositionally biased region" description="Basic and acidic residues" evidence="1">
    <location>
        <begin position="138"/>
        <end position="147"/>
    </location>
</feature>
<feature type="region of interest" description="Disordered" evidence="1">
    <location>
        <begin position="100"/>
        <end position="273"/>
    </location>
</feature>
<organism evidence="2 3">
    <name type="scientific">Podospora australis</name>
    <dbReference type="NCBI Taxonomy" id="1536484"/>
    <lineage>
        <taxon>Eukaryota</taxon>
        <taxon>Fungi</taxon>
        <taxon>Dikarya</taxon>
        <taxon>Ascomycota</taxon>
        <taxon>Pezizomycotina</taxon>
        <taxon>Sordariomycetes</taxon>
        <taxon>Sordariomycetidae</taxon>
        <taxon>Sordariales</taxon>
        <taxon>Podosporaceae</taxon>
        <taxon>Podospora</taxon>
    </lineage>
</organism>
<feature type="compositionally biased region" description="Basic and acidic residues" evidence="1">
    <location>
        <begin position="113"/>
        <end position="122"/>
    </location>
</feature>
<evidence type="ECO:0000313" key="2">
    <source>
        <dbReference type="EMBL" id="KAK4192800.1"/>
    </source>
</evidence>
<feature type="region of interest" description="Disordered" evidence="1">
    <location>
        <begin position="44"/>
        <end position="78"/>
    </location>
</feature>
<comment type="caution">
    <text evidence="2">The sequence shown here is derived from an EMBL/GenBank/DDBJ whole genome shotgun (WGS) entry which is preliminary data.</text>
</comment>
<feature type="compositionally biased region" description="Low complexity" evidence="1">
    <location>
        <begin position="560"/>
        <end position="571"/>
    </location>
</feature>
<sequence>MDIMFSPYGVGGIPKEAMKEIERRTEELLRTSSFRDMTELEKKCTTERLQETELLSIPYSSTTPGEQPSLSPQTERPYLLSPQQHDLMLKAMQRSITLPSLSLTIPQTPGLHNKRDQSSKWEIDEEDSEADTPTNTEPAHKQVKFLEDDAMSDQSSICHSPSWETYGQKKKEKKLEAERRKKEKAQAEKEAKAAKKLSASRLSKLPPSTMTVNHHQRPNGLVGVERSMSEPSLLQQKLQSSQLSQRSPDTERAASTNNPQQNQYHITSSNPLSIGAVDSRAELRRTISEGPGLLHQASSQPLVSRQDGRVSRDIRPPSASRTPMLRHMSPPGNGRSQESGASPPNSESNRNDGYVRYQRAQSCERAMAALADEELFENSTPRSSRSSSRNRLPSRRSSFTQEAKAAAMKLVGIKTTPGTRNDHSVYNRASIQADYFGFPDQHTSSPILSPATSQPTRPHQDISTSERPHTSHSSLSLGGQSSTGSTSSSQSKKSRSLKEAARSALSFSKGTQPSTAADGTKPQISVPPYLAFRARGQSHRPPADGIASRGTPVSSQLAVTETTSTASTSSTQDPGTGSQAGSRVSEGSSASSGYDDGSSIPSPTTTPDTSRPQSARDVPLSDVEHFTSDPKSYDGQHDKHTSCHSTDSSKSSTPRLDDPPAHGRHSDTAGDRWSRTALPLDIDCDAQSFMTTVSNLDETKEVLEEAMEFEDSSAGPAPQQASEVWANVGGASNDARDNLTPSIEPVISIPPRSHKRSHSAASSVKRSPTNLHPQQLQQFTTNATEPYHKEIESPAIRPSKPEQANRKQKRQSRLRDSNANEQAGDRDILGFPRTTTSGANQSRSSRSSSSASSSSPSVGAMSPAERPLTSSEYQLPSNPYYEDLPSAPEAIPTTGSLPNSPPQSSSRPPSQPRTHSASALPPTTSTASRASTPSPVPSSSRRSGKPAPVSILKQPKNHPSDLPESSPTSPGRAPVLSALPKHMQLQAGISVRPPATTPEARIAPIAKMFVECCSCKFYHDMPSKIYECMAKPDAVVEDRALGISGAITTMVKCPWCHHNMSTGCCAGYAAVVYLKEKLH</sequence>
<feature type="region of interest" description="Disordered" evidence="1">
    <location>
        <begin position="290"/>
        <end position="352"/>
    </location>
</feature>
<feature type="region of interest" description="Disordered" evidence="1">
    <location>
        <begin position="437"/>
        <end position="673"/>
    </location>
</feature>
<feature type="compositionally biased region" description="Low complexity" evidence="1">
    <location>
        <begin position="378"/>
        <end position="398"/>
    </location>
</feature>
<protein>
    <submittedName>
        <fullName evidence="2">Uncharacterized protein</fullName>
    </submittedName>
</protein>
<gene>
    <name evidence="2" type="ORF">QBC35DRAFT_203075</name>
</gene>
<reference evidence="2" key="1">
    <citation type="journal article" date="2023" name="Mol. Phylogenet. Evol.">
        <title>Genome-scale phylogeny and comparative genomics of the fungal order Sordariales.</title>
        <authorList>
            <person name="Hensen N."/>
            <person name="Bonometti L."/>
            <person name="Westerberg I."/>
            <person name="Brannstrom I.O."/>
            <person name="Guillou S."/>
            <person name="Cros-Aarteil S."/>
            <person name="Calhoun S."/>
            <person name="Haridas S."/>
            <person name="Kuo A."/>
            <person name="Mondo S."/>
            <person name="Pangilinan J."/>
            <person name="Riley R."/>
            <person name="LaButti K."/>
            <person name="Andreopoulos B."/>
            <person name="Lipzen A."/>
            <person name="Chen C."/>
            <person name="Yan M."/>
            <person name="Daum C."/>
            <person name="Ng V."/>
            <person name="Clum A."/>
            <person name="Steindorff A."/>
            <person name="Ohm R.A."/>
            <person name="Martin F."/>
            <person name="Silar P."/>
            <person name="Natvig D.O."/>
            <person name="Lalanne C."/>
            <person name="Gautier V."/>
            <person name="Ament-Velasquez S.L."/>
            <person name="Kruys A."/>
            <person name="Hutchinson M.I."/>
            <person name="Powell A.J."/>
            <person name="Barry K."/>
            <person name="Miller A.N."/>
            <person name="Grigoriev I.V."/>
            <person name="Debuchy R."/>
            <person name="Gladieux P."/>
            <person name="Hiltunen Thoren M."/>
            <person name="Johannesson H."/>
        </authorList>
    </citation>
    <scope>NUCLEOTIDE SEQUENCE</scope>
    <source>
        <strain evidence="2">PSN309</strain>
    </source>
</reference>
<feature type="compositionally biased region" description="Low complexity" evidence="1">
    <location>
        <begin position="581"/>
        <end position="612"/>
    </location>
</feature>
<dbReference type="EMBL" id="MU864353">
    <property type="protein sequence ID" value="KAK4192800.1"/>
    <property type="molecule type" value="Genomic_DNA"/>
</dbReference>
<reference evidence="2" key="2">
    <citation type="submission" date="2023-05" db="EMBL/GenBank/DDBJ databases">
        <authorList>
            <consortium name="Lawrence Berkeley National Laboratory"/>
            <person name="Steindorff A."/>
            <person name="Hensen N."/>
            <person name="Bonometti L."/>
            <person name="Westerberg I."/>
            <person name="Brannstrom I.O."/>
            <person name="Guillou S."/>
            <person name="Cros-Aarteil S."/>
            <person name="Calhoun S."/>
            <person name="Haridas S."/>
            <person name="Kuo A."/>
            <person name="Mondo S."/>
            <person name="Pangilinan J."/>
            <person name="Riley R."/>
            <person name="Labutti K."/>
            <person name="Andreopoulos B."/>
            <person name="Lipzen A."/>
            <person name="Chen C."/>
            <person name="Yanf M."/>
            <person name="Daum C."/>
            <person name="Ng V."/>
            <person name="Clum A."/>
            <person name="Ohm R."/>
            <person name="Martin F."/>
            <person name="Silar P."/>
            <person name="Natvig D."/>
            <person name="Lalanne C."/>
            <person name="Gautier V."/>
            <person name="Ament-Velasquez S.L."/>
            <person name="Kruys A."/>
            <person name="Hutchinson M.I."/>
            <person name="Powell A.J."/>
            <person name="Barry K."/>
            <person name="Miller A.N."/>
            <person name="Grigoriev I.V."/>
            <person name="Debuchy R."/>
            <person name="Gladieux P."/>
            <person name="Thoren M.H."/>
            <person name="Johannesson H."/>
        </authorList>
    </citation>
    <scope>NUCLEOTIDE SEQUENCE</scope>
    <source>
        <strain evidence="2">PSN309</strain>
    </source>
</reference>
<dbReference type="AlphaFoldDB" id="A0AAN6X4M8"/>
<feature type="compositionally biased region" description="Low complexity" evidence="1">
    <location>
        <begin position="902"/>
        <end position="941"/>
    </location>
</feature>
<feature type="compositionally biased region" description="Polar residues" evidence="1">
    <location>
        <begin position="58"/>
        <end position="74"/>
    </location>
</feature>
<feature type="region of interest" description="Disordered" evidence="1">
    <location>
        <begin position="730"/>
        <end position="975"/>
    </location>
</feature>
<accession>A0AAN6X4M8</accession>
<feature type="compositionally biased region" description="Basic and acidic residues" evidence="1">
    <location>
        <begin position="622"/>
        <end position="641"/>
    </location>
</feature>
<feature type="compositionally biased region" description="Polar residues" evidence="1">
    <location>
        <begin position="441"/>
        <end position="457"/>
    </location>
</feature>
<feature type="compositionally biased region" description="Low complexity" evidence="1">
    <location>
        <begin position="643"/>
        <end position="653"/>
    </location>
</feature>
<feature type="compositionally biased region" description="Polar residues" evidence="1">
    <location>
        <begin position="868"/>
        <end position="877"/>
    </location>
</feature>
<evidence type="ECO:0000313" key="3">
    <source>
        <dbReference type="Proteomes" id="UP001302126"/>
    </source>
</evidence>
<dbReference type="Proteomes" id="UP001302126">
    <property type="component" value="Unassembled WGS sequence"/>
</dbReference>
<feature type="region of interest" description="Disordered" evidence="1">
    <location>
        <begin position="374"/>
        <end position="403"/>
    </location>
</feature>
<feature type="compositionally biased region" description="Basic and acidic residues" evidence="1">
    <location>
        <begin position="458"/>
        <end position="469"/>
    </location>
</feature>
<name>A0AAN6X4M8_9PEZI</name>
<feature type="compositionally biased region" description="Low complexity" evidence="1">
    <location>
        <begin position="842"/>
        <end position="857"/>
    </location>
</feature>
<feature type="compositionally biased region" description="Low complexity" evidence="1">
    <location>
        <begin position="232"/>
        <end position="247"/>
    </location>
</feature>
<feature type="compositionally biased region" description="Basic and acidic residues" evidence="1">
    <location>
        <begin position="306"/>
        <end position="315"/>
    </location>
</feature>
<feature type="compositionally biased region" description="Basic and acidic residues" evidence="1">
    <location>
        <begin position="813"/>
        <end position="828"/>
    </location>
</feature>
<feature type="compositionally biased region" description="Polar residues" evidence="1">
    <location>
        <begin position="253"/>
        <end position="272"/>
    </location>
</feature>
<feature type="compositionally biased region" description="Polar residues" evidence="1">
    <location>
        <begin position="334"/>
        <end position="348"/>
    </location>
</feature>
<feature type="compositionally biased region" description="Low complexity" evidence="1">
    <location>
        <begin position="471"/>
        <end position="491"/>
    </location>
</feature>
<feature type="compositionally biased region" description="Basic and acidic residues" evidence="1">
    <location>
        <begin position="167"/>
        <end position="193"/>
    </location>
</feature>